<feature type="compositionally biased region" description="Basic and acidic residues" evidence="1">
    <location>
        <begin position="43"/>
        <end position="59"/>
    </location>
</feature>
<gene>
    <name evidence="2" type="ORF">GCM10010324_57370</name>
</gene>
<evidence type="ECO:0000313" key="3">
    <source>
        <dbReference type="Proteomes" id="UP000659223"/>
    </source>
</evidence>
<proteinExistence type="predicted"/>
<organism evidence="2 3">
    <name type="scientific">Streptomyces hiroshimensis</name>
    <dbReference type="NCBI Taxonomy" id="66424"/>
    <lineage>
        <taxon>Bacteria</taxon>
        <taxon>Bacillati</taxon>
        <taxon>Actinomycetota</taxon>
        <taxon>Actinomycetes</taxon>
        <taxon>Kitasatosporales</taxon>
        <taxon>Streptomycetaceae</taxon>
        <taxon>Streptomyces</taxon>
    </lineage>
</organism>
<protein>
    <submittedName>
        <fullName evidence="2">Uncharacterized protein</fullName>
    </submittedName>
</protein>
<feature type="region of interest" description="Disordered" evidence="1">
    <location>
        <begin position="1"/>
        <end position="63"/>
    </location>
</feature>
<sequence>MAHARDGRGRPAGGKRPTGKGLRGKRLTGERKRPAGRKRPYTKQREGGKRPLTLTERRKPSARRLLRREVPSTVAVLAGADDFAAMQGYASFTFDDHATYMRQIEGLLRDLAARGTHTSVALFDPVGYEEFCTESHLDPDTPASRTRYTAEVAAAGTKVTYEGEPLARLLPRLVAEAEQQATWEYASSLLTRGECDSCGEDIGHAAFARATALLRRIIRAAGPGTHHLVCSIPAEGSTPLIAVLHTESRDDGLLHLGEAAALLFCTVLAAGIATERPGGVVLRSIRPGHRDTVRGWNLKDGGWLHPLTEAEVFAAYCTDARTGEPVPPEPDVDYRAGLPLED</sequence>
<accession>A0ABQ2Z2P0</accession>
<comment type="caution">
    <text evidence="2">The sequence shown here is derived from an EMBL/GenBank/DDBJ whole genome shotgun (WGS) entry which is preliminary data.</text>
</comment>
<feature type="region of interest" description="Disordered" evidence="1">
    <location>
        <begin position="321"/>
        <end position="342"/>
    </location>
</feature>
<keyword evidence="3" id="KW-1185">Reference proteome</keyword>
<dbReference type="EMBL" id="BMUT01000015">
    <property type="protein sequence ID" value="GGY03080.1"/>
    <property type="molecule type" value="Genomic_DNA"/>
</dbReference>
<reference evidence="3" key="1">
    <citation type="journal article" date="2019" name="Int. J. Syst. Evol. Microbiol.">
        <title>The Global Catalogue of Microorganisms (GCM) 10K type strain sequencing project: providing services to taxonomists for standard genome sequencing and annotation.</title>
        <authorList>
            <consortium name="The Broad Institute Genomics Platform"/>
            <consortium name="The Broad Institute Genome Sequencing Center for Infectious Disease"/>
            <person name="Wu L."/>
            <person name="Ma J."/>
        </authorList>
    </citation>
    <scope>NUCLEOTIDE SEQUENCE [LARGE SCALE GENOMIC DNA]</scope>
    <source>
        <strain evidence="3">JCM 4586</strain>
    </source>
</reference>
<dbReference type="Proteomes" id="UP000659223">
    <property type="component" value="Unassembled WGS sequence"/>
</dbReference>
<evidence type="ECO:0000313" key="2">
    <source>
        <dbReference type="EMBL" id="GGY03080.1"/>
    </source>
</evidence>
<name>A0ABQ2Z2P0_9ACTN</name>
<evidence type="ECO:0000256" key="1">
    <source>
        <dbReference type="SAM" id="MobiDB-lite"/>
    </source>
</evidence>